<dbReference type="InterPro" id="IPR002931">
    <property type="entry name" value="Transglutaminase-like"/>
</dbReference>
<proteinExistence type="predicted"/>
<dbReference type="RefSeq" id="WP_054789970.1">
    <property type="nucleotide sequence ID" value="NZ_LT630003.1"/>
</dbReference>
<feature type="transmembrane region" description="Helical" evidence="1">
    <location>
        <begin position="21"/>
        <end position="47"/>
    </location>
</feature>
<sequence length="545" mass="61211">MEIRYTRSKAAGSESKKGKKFWLLPLLSSAVCYALILLAKPVCRLLFSFGDEPVSAQLRAEFYGNSASIIFLLLPPVICLLLYIIASIIGPIREKRELLRVSDLLAAEERRKTYLMQYERYIEHKSTGWKIRVFFYVLLAIEITFVVQCLFFSSAPRETISLYSDLSLLRTGKPLIYKGKFLPTDRPLDNTNDYVIVPDKEYYYFSSDVGTLRCVKSNLQSDTLMQTEYCVEYLPGTHTVVSVTNAAGTTLTGPSGLSSASLPDGSWLYGDLIVRRCTEIYGYDLLTTDEQKAFDLLYGEYYSVAVARGEESTHSFYLPEPLTAEGYQRVLSLYGAVTYYQKNRQPWRYATDDAGPVRNVYAGRIISDTNPQYFEAWDAAAELVSGMPPDLTDREKCYYLAQYLVEHVTPYNGEMPQTEFQDSNGVTIRVAVPDPEWATAYGALVEGRANYEGLSAAFALLSREAGVDCICIVGETVDGAHVWNMVRIDGNWYHVDTVWMNKGGVVDETYFLADDGQMEITHRPASYGGCAFVPVPASGPQERSR</sequence>
<dbReference type="EMBL" id="LT630003">
    <property type="protein sequence ID" value="SET79549.1"/>
    <property type="molecule type" value="Genomic_DNA"/>
</dbReference>
<reference evidence="3 4" key="1">
    <citation type="submission" date="2016-10" db="EMBL/GenBank/DDBJ databases">
        <authorList>
            <person name="Varghese N."/>
            <person name="Submissions S."/>
        </authorList>
    </citation>
    <scope>NUCLEOTIDE SEQUENCE [LARGE SCALE GENOMIC DNA]</scope>
    <source>
        <strain evidence="3 4">ATCC 19403</strain>
    </source>
</reference>
<keyword evidence="4" id="KW-1185">Reference proteome</keyword>
<gene>
    <name evidence="3" type="ORF">SAMN02745906_1974</name>
</gene>
<feature type="domain" description="Transglutaminase-like" evidence="2">
    <location>
        <begin position="432"/>
        <end position="497"/>
    </location>
</feature>
<feature type="transmembrane region" description="Helical" evidence="1">
    <location>
        <begin position="67"/>
        <end position="90"/>
    </location>
</feature>
<dbReference type="SUPFAM" id="SSF54001">
    <property type="entry name" value="Cysteine proteinases"/>
    <property type="match status" value="1"/>
</dbReference>
<evidence type="ECO:0000256" key="1">
    <source>
        <dbReference type="SAM" id="Phobius"/>
    </source>
</evidence>
<accession>A0ABY1C8A7</accession>
<keyword evidence="1" id="KW-0472">Membrane</keyword>
<dbReference type="Pfam" id="PF01841">
    <property type="entry name" value="Transglut_core"/>
    <property type="match status" value="1"/>
</dbReference>
<name>A0ABY1C8A7_9FIRM</name>
<protein>
    <submittedName>
        <fullName evidence="3">Transglutaminase-like superfamily protein</fullName>
    </submittedName>
</protein>
<keyword evidence="1" id="KW-1133">Transmembrane helix</keyword>
<evidence type="ECO:0000313" key="4">
    <source>
        <dbReference type="Proteomes" id="UP000198970"/>
    </source>
</evidence>
<keyword evidence="1" id="KW-0812">Transmembrane</keyword>
<feature type="transmembrane region" description="Helical" evidence="1">
    <location>
        <begin position="133"/>
        <end position="153"/>
    </location>
</feature>
<organism evidence="3 4">
    <name type="scientific">Lacrimispora sphenoides JCM 1415</name>
    <dbReference type="NCBI Taxonomy" id="1297793"/>
    <lineage>
        <taxon>Bacteria</taxon>
        <taxon>Bacillati</taxon>
        <taxon>Bacillota</taxon>
        <taxon>Clostridia</taxon>
        <taxon>Lachnospirales</taxon>
        <taxon>Lachnospiraceae</taxon>
        <taxon>Lacrimispora</taxon>
    </lineage>
</organism>
<evidence type="ECO:0000259" key="2">
    <source>
        <dbReference type="Pfam" id="PF01841"/>
    </source>
</evidence>
<dbReference type="Proteomes" id="UP000198970">
    <property type="component" value="Chromosome I"/>
</dbReference>
<evidence type="ECO:0000313" key="3">
    <source>
        <dbReference type="EMBL" id="SET79549.1"/>
    </source>
</evidence>
<dbReference type="InterPro" id="IPR038765">
    <property type="entry name" value="Papain-like_cys_pep_sf"/>
</dbReference>